<dbReference type="Gene3D" id="2.160.20.10">
    <property type="entry name" value="Single-stranded right-handed beta-helix, Pectin lyase-like"/>
    <property type="match status" value="1"/>
</dbReference>
<dbReference type="CDD" id="cd04080">
    <property type="entry name" value="CBM6_cellulase-like"/>
    <property type="match status" value="1"/>
</dbReference>
<comment type="caution">
    <text evidence="4">The sequence shown here is derived from an EMBL/GenBank/DDBJ whole genome shotgun (WGS) entry which is preliminary data.</text>
</comment>
<feature type="chain" id="PRO_5030861628" evidence="2">
    <location>
        <begin position="44"/>
        <end position="782"/>
    </location>
</feature>
<proteinExistence type="predicted"/>
<dbReference type="InterPro" id="IPR008979">
    <property type="entry name" value="Galactose-bd-like_sf"/>
</dbReference>
<evidence type="ECO:0000256" key="2">
    <source>
        <dbReference type="SAM" id="SignalP"/>
    </source>
</evidence>
<organism evidence="4 5">
    <name type="scientific">Luteibacter anthropi</name>
    <dbReference type="NCBI Taxonomy" id="564369"/>
    <lineage>
        <taxon>Bacteria</taxon>
        <taxon>Pseudomonadati</taxon>
        <taxon>Pseudomonadota</taxon>
        <taxon>Gammaproteobacteria</taxon>
        <taxon>Lysobacterales</taxon>
        <taxon>Rhodanobacteraceae</taxon>
        <taxon>Luteibacter</taxon>
    </lineage>
</organism>
<dbReference type="InterPro" id="IPR011050">
    <property type="entry name" value="Pectin_lyase_fold/virulence"/>
</dbReference>
<dbReference type="Gene3D" id="2.60.120.260">
    <property type="entry name" value="Galactose-binding domain-like"/>
    <property type="match status" value="2"/>
</dbReference>
<reference evidence="4 5" key="1">
    <citation type="submission" date="2020-03" db="EMBL/GenBank/DDBJ databases">
        <authorList>
            <person name="Lai Q."/>
        </authorList>
    </citation>
    <scope>NUCLEOTIDE SEQUENCE [LARGE SCALE GENOMIC DNA]</scope>
    <source>
        <strain evidence="4 5">CCUG 25036</strain>
    </source>
</reference>
<dbReference type="Pfam" id="PF03422">
    <property type="entry name" value="CBM_6"/>
    <property type="match status" value="1"/>
</dbReference>
<protein>
    <submittedName>
        <fullName evidence="4">Carbohydrate-binding protein</fullName>
    </submittedName>
</protein>
<keyword evidence="5" id="KW-1185">Reference proteome</keyword>
<dbReference type="SMART" id="SM00710">
    <property type="entry name" value="PbH1"/>
    <property type="match status" value="7"/>
</dbReference>
<gene>
    <name evidence="4" type="ORF">HBF25_02385</name>
</gene>
<evidence type="ECO:0000313" key="5">
    <source>
        <dbReference type="Proteomes" id="UP000490980"/>
    </source>
</evidence>
<dbReference type="InterPro" id="IPR012334">
    <property type="entry name" value="Pectin_lyas_fold"/>
</dbReference>
<dbReference type="EMBL" id="JAARLZ010000001">
    <property type="protein sequence ID" value="NII05231.1"/>
    <property type="molecule type" value="Genomic_DNA"/>
</dbReference>
<dbReference type="PROSITE" id="PS51175">
    <property type="entry name" value="CBM6"/>
    <property type="match status" value="1"/>
</dbReference>
<dbReference type="SUPFAM" id="SSF49785">
    <property type="entry name" value="Galactose-binding domain-like"/>
    <property type="match status" value="1"/>
</dbReference>
<name>A0A7X5U797_9GAMM</name>
<dbReference type="SMART" id="SM00606">
    <property type="entry name" value="CBD_IV"/>
    <property type="match status" value="1"/>
</dbReference>
<dbReference type="InterPro" id="IPR005084">
    <property type="entry name" value="CBM6"/>
</dbReference>
<dbReference type="Proteomes" id="UP000490980">
    <property type="component" value="Unassembled WGS sequence"/>
</dbReference>
<evidence type="ECO:0000256" key="1">
    <source>
        <dbReference type="ARBA" id="ARBA00022729"/>
    </source>
</evidence>
<sequence length="782" mass="82007">MPCPCARSLPYETSVMIDRIPSAPRILSMLIPALLAVSAGAQANGAHTPFTSYEAEAGHLNGAHLVALTAPPADRFATPALEASGHSYVELRNTGEEVWWSNDTGQPISYIDVRASVPDAPQGGGIETTLNLYVNGVFRQHVNLNSHQSWIYEGQQYQASDQNPASGRPRAFFDDSHFFVQGDPIAPGSTFSFRKDGDNSASFYDLDVIDVENPPAPLAQPAGSLSITDCGAVADNAPTLGRGDTNAPDSSVAIQNCINQAQAQNRVLWVPAGTFYLKGTQGLIVNGLTIQGAGMWYSTIYRQVSLPNNAGGLGALFQVHSSTIRGLHLDSNATSRESIDGAGGAMDIAGTNWLLENLWTEHVLSGYWAAGNGGTIRNNRVTSVWADGCNLNNVSLDATQGNNLTATNNFIRGTGDDAMAINSVHYNGSGAGQVFYSPMTNIHETDNTLIAAWNGKGIGVYGGTGHDVEDNLIADTARYTGLGVGRFGVNGDDLHNSRIAGNRIERAGGNGFDQGQPAIHIGNGSDGQNTGIVDGNVVTGNVVVQPMFDGIGFSTSTNTTLSNNTVVSPWRNGIVIGAPFYPAKNGNATLTANTVNGVAAGQLPYQNSEPTFSATLNGNSWQSTVVDTAFSHALAFPGTLAFASYDLGGQAIAYNVLSANGGANVSRADSVDLETSADTGGGYDLGWTASGQWFHYTVNVARPGTYQLAFRVASPGGVPRAFHLADAQGHNLSGSIDVPSTGNWQAWTTVTASVQLPAGTQVLTLNEDASGWNVHQVTASPQ</sequence>
<dbReference type="AlphaFoldDB" id="A0A7X5U797"/>
<dbReference type="InterPro" id="IPR006626">
    <property type="entry name" value="PbH1"/>
</dbReference>
<dbReference type="InterPro" id="IPR033801">
    <property type="entry name" value="CBM6-CBM35-CBM36-like_1"/>
</dbReference>
<dbReference type="Pfam" id="PF22815">
    <property type="entry name" value="CatAgl_D1"/>
    <property type="match status" value="1"/>
</dbReference>
<dbReference type="SUPFAM" id="SSF51126">
    <property type="entry name" value="Pectin lyase-like"/>
    <property type="match status" value="2"/>
</dbReference>
<evidence type="ECO:0000259" key="3">
    <source>
        <dbReference type="PROSITE" id="PS51175"/>
    </source>
</evidence>
<dbReference type="InterPro" id="IPR006584">
    <property type="entry name" value="Cellulose-bd_IV"/>
</dbReference>
<accession>A0A7X5U797</accession>
<feature type="signal peptide" evidence="2">
    <location>
        <begin position="1"/>
        <end position="43"/>
    </location>
</feature>
<evidence type="ECO:0000313" key="4">
    <source>
        <dbReference type="EMBL" id="NII05231.1"/>
    </source>
</evidence>
<dbReference type="GO" id="GO:0030246">
    <property type="term" value="F:carbohydrate binding"/>
    <property type="evidence" value="ECO:0007669"/>
    <property type="project" value="InterPro"/>
</dbReference>
<keyword evidence="1 2" id="KW-0732">Signal</keyword>
<feature type="domain" description="CBM6" evidence="3">
    <location>
        <begin position="655"/>
        <end position="780"/>
    </location>
</feature>